<protein>
    <submittedName>
        <fullName evidence="2">Uncharacterized protein</fullName>
    </submittedName>
</protein>
<keyword evidence="3" id="KW-1185">Reference proteome</keyword>
<dbReference type="AlphaFoldDB" id="A0A067CUQ8"/>
<keyword evidence="1" id="KW-0472">Membrane</keyword>
<evidence type="ECO:0000256" key="1">
    <source>
        <dbReference type="SAM" id="Phobius"/>
    </source>
</evidence>
<organism evidence="2 3">
    <name type="scientific">Saprolegnia parasitica (strain CBS 223.65)</name>
    <dbReference type="NCBI Taxonomy" id="695850"/>
    <lineage>
        <taxon>Eukaryota</taxon>
        <taxon>Sar</taxon>
        <taxon>Stramenopiles</taxon>
        <taxon>Oomycota</taxon>
        <taxon>Saprolegniomycetes</taxon>
        <taxon>Saprolegniales</taxon>
        <taxon>Saprolegniaceae</taxon>
        <taxon>Saprolegnia</taxon>
    </lineage>
</organism>
<dbReference type="EMBL" id="KK583201">
    <property type="protein sequence ID" value="KDO30527.1"/>
    <property type="molecule type" value="Genomic_DNA"/>
</dbReference>
<keyword evidence="1" id="KW-0812">Transmembrane</keyword>
<proteinExistence type="predicted"/>
<name>A0A067CUQ8_SAPPC</name>
<evidence type="ECO:0000313" key="2">
    <source>
        <dbReference type="EMBL" id="KDO30527.1"/>
    </source>
</evidence>
<dbReference type="GeneID" id="24126871"/>
<dbReference type="RefSeq" id="XP_012198742.1">
    <property type="nucleotide sequence ID" value="XM_012343352.1"/>
</dbReference>
<reference evidence="2 3" key="1">
    <citation type="journal article" date="2013" name="PLoS Genet.">
        <title>Distinctive expansion of potential virulence genes in the genome of the oomycete fish pathogen Saprolegnia parasitica.</title>
        <authorList>
            <person name="Jiang R.H."/>
            <person name="de Bruijn I."/>
            <person name="Haas B.J."/>
            <person name="Belmonte R."/>
            <person name="Lobach L."/>
            <person name="Christie J."/>
            <person name="van den Ackerveken G."/>
            <person name="Bottin A."/>
            <person name="Bulone V."/>
            <person name="Diaz-Moreno S.M."/>
            <person name="Dumas B."/>
            <person name="Fan L."/>
            <person name="Gaulin E."/>
            <person name="Govers F."/>
            <person name="Grenville-Briggs L.J."/>
            <person name="Horner N.R."/>
            <person name="Levin J.Z."/>
            <person name="Mammella M."/>
            <person name="Meijer H.J."/>
            <person name="Morris P."/>
            <person name="Nusbaum C."/>
            <person name="Oome S."/>
            <person name="Phillips A.J."/>
            <person name="van Rooyen D."/>
            <person name="Rzeszutek E."/>
            <person name="Saraiva M."/>
            <person name="Secombes C.J."/>
            <person name="Seidl M.F."/>
            <person name="Snel B."/>
            <person name="Stassen J.H."/>
            <person name="Sykes S."/>
            <person name="Tripathy S."/>
            <person name="van den Berg H."/>
            <person name="Vega-Arreguin J.C."/>
            <person name="Wawra S."/>
            <person name="Young S.K."/>
            <person name="Zeng Q."/>
            <person name="Dieguez-Uribeondo J."/>
            <person name="Russ C."/>
            <person name="Tyler B.M."/>
            <person name="van West P."/>
        </authorList>
    </citation>
    <scope>NUCLEOTIDE SEQUENCE [LARGE SCALE GENOMIC DNA]</scope>
    <source>
        <strain evidence="2 3">CBS 223.65</strain>
    </source>
</reference>
<gene>
    <name evidence="2" type="ORF">SPRG_04428</name>
</gene>
<accession>A0A067CUQ8</accession>
<dbReference type="KEGG" id="spar:SPRG_04428"/>
<evidence type="ECO:0000313" key="3">
    <source>
        <dbReference type="Proteomes" id="UP000030745"/>
    </source>
</evidence>
<feature type="transmembrane region" description="Helical" evidence="1">
    <location>
        <begin position="20"/>
        <end position="41"/>
    </location>
</feature>
<sequence>MAFPDLENCRLIDGRSVCALQLAAGAILLAVCYFIIAILIAKRFNIAGSFFTDCLCCGCCAIDQMAR</sequence>
<keyword evidence="1" id="KW-1133">Transmembrane helix</keyword>
<dbReference type="Proteomes" id="UP000030745">
    <property type="component" value="Unassembled WGS sequence"/>
</dbReference>
<dbReference type="VEuPathDB" id="FungiDB:SPRG_04428"/>